<protein>
    <submittedName>
        <fullName evidence="2">Uncharacterized protein</fullName>
    </submittedName>
</protein>
<evidence type="ECO:0000256" key="1">
    <source>
        <dbReference type="SAM" id="MobiDB-lite"/>
    </source>
</evidence>
<accession>M0AFH9</accession>
<sequence>MPRAILHKKVLDVAASRPDASLEELADDVSGATVSIVEQVLEEFGDPGESADEGEDEDQRTAKLTTDQDSDDGSGETPVSTDGAPTTSDTADDSTMTTDNSTDVTPDEPTDPATLTPRQRETLQEIAARPDATQAALAETLEVTSATISQRVNSIDGFEWSRRREFVADLFDDEGECEGEGDGDDEDKDEDEDSAVETVRDHEDDRQSESSAEDGADDEGLLESEPNSAANGNRIENEGGAESVDGDTDNSASEAVDTADDGTGQQVVASESDAGAGAGSERSDDDSTGDTYDSRRFSRQETPADEPTETADSAAGSGSETGARMGISSGQFPGTATGTDTVSTSGIDATTETKTDTAETETETVTAINNLATTIATLSEQLESLESTMRSPSSDRQDCLADPEFAHKVLRACFDADHITEEDEVRLLRDIAGEGGDSSSGSTE</sequence>
<comment type="caution">
    <text evidence="2">The sequence shown here is derived from an EMBL/GenBank/DDBJ whole genome shotgun (WGS) entry which is preliminary data.</text>
</comment>
<reference evidence="2 3" key="1">
    <citation type="journal article" date="2014" name="PLoS Genet.">
        <title>Phylogenetically driven sequencing of extremely halophilic archaea reveals strategies for static and dynamic osmo-response.</title>
        <authorList>
            <person name="Becker E.A."/>
            <person name="Seitzer P.M."/>
            <person name="Tritt A."/>
            <person name="Larsen D."/>
            <person name="Krusor M."/>
            <person name="Yao A.I."/>
            <person name="Wu D."/>
            <person name="Madern D."/>
            <person name="Eisen J.A."/>
            <person name="Darling A.E."/>
            <person name="Facciotti M.T."/>
        </authorList>
    </citation>
    <scope>NUCLEOTIDE SEQUENCE [LARGE SCALE GENOMIC DNA]</scope>
    <source>
        <strain evidence="2 3">JCM 10990</strain>
    </source>
</reference>
<feature type="compositionally biased region" description="Acidic residues" evidence="1">
    <location>
        <begin position="171"/>
        <end position="195"/>
    </location>
</feature>
<proteinExistence type="predicted"/>
<dbReference type="AlphaFoldDB" id="M0AFH9"/>
<evidence type="ECO:0000313" key="2">
    <source>
        <dbReference type="EMBL" id="ELY97304.1"/>
    </source>
</evidence>
<gene>
    <name evidence="2" type="ORF">C482_13760</name>
</gene>
<name>M0AFH9_9EURY</name>
<keyword evidence="3" id="KW-1185">Reference proteome</keyword>
<dbReference type="EMBL" id="AOIN01000069">
    <property type="protein sequence ID" value="ELY97304.1"/>
    <property type="molecule type" value="Genomic_DNA"/>
</dbReference>
<evidence type="ECO:0000313" key="3">
    <source>
        <dbReference type="Proteomes" id="UP000011693"/>
    </source>
</evidence>
<dbReference type="Proteomes" id="UP000011693">
    <property type="component" value="Unassembled WGS sequence"/>
</dbReference>
<feature type="compositionally biased region" description="Low complexity" evidence="1">
    <location>
        <begin position="80"/>
        <end position="104"/>
    </location>
</feature>
<feature type="compositionally biased region" description="Polar residues" evidence="1">
    <location>
        <begin position="328"/>
        <end position="348"/>
    </location>
</feature>
<dbReference type="OrthoDB" id="170876at2157"/>
<feature type="compositionally biased region" description="Basic and acidic residues" evidence="1">
    <location>
        <begin position="198"/>
        <end position="208"/>
    </location>
</feature>
<dbReference type="Gene3D" id="1.10.10.10">
    <property type="entry name" value="Winged helix-like DNA-binding domain superfamily/Winged helix DNA-binding domain"/>
    <property type="match status" value="1"/>
</dbReference>
<feature type="compositionally biased region" description="Acidic residues" evidence="1">
    <location>
        <begin position="211"/>
        <end position="222"/>
    </location>
</feature>
<organism evidence="2 3">
    <name type="scientific">Natrialba chahannaoensis JCM 10990</name>
    <dbReference type="NCBI Taxonomy" id="1227492"/>
    <lineage>
        <taxon>Archaea</taxon>
        <taxon>Methanobacteriati</taxon>
        <taxon>Methanobacteriota</taxon>
        <taxon>Stenosarchaea group</taxon>
        <taxon>Halobacteria</taxon>
        <taxon>Halobacteriales</taxon>
        <taxon>Natrialbaceae</taxon>
        <taxon>Natrialba</taxon>
    </lineage>
</organism>
<feature type="region of interest" description="Disordered" evidence="1">
    <location>
        <begin position="171"/>
        <end position="363"/>
    </location>
</feature>
<feature type="compositionally biased region" description="Acidic residues" evidence="1">
    <location>
        <begin position="41"/>
        <end position="58"/>
    </location>
</feature>
<dbReference type="InterPro" id="IPR036388">
    <property type="entry name" value="WH-like_DNA-bd_sf"/>
</dbReference>
<dbReference type="RefSeq" id="WP_006168184.1">
    <property type="nucleotide sequence ID" value="NZ_AOIN01000069.1"/>
</dbReference>
<dbReference type="PATRIC" id="fig|1227492.4.peg.2731"/>
<dbReference type="STRING" id="1227492.C482_13760"/>
<feature type="region of interest" description="Disordered" evidence="1">
    <location>
        <begin position="41"/>
        <end position="118"/>
    </location>
</feature>